<evidence type="ECO:0000256" key="1">
    <source>
        <dbReference type="ARBA" id="ARBA00004370"/>
    </source>
</evidence>
<evidence type="ECO:0000313" key="7">
    <source>
        <dbReference type="Proteomes" id="UP000568664"/>
    </source>
</evidence>
<keyword evidence="7" id="KW-1185">Reference proteome</keyword>
<protein>
    <submittedName>
        <fullName evidence="6">MAPEG family protein</fullName>
    </submittedName>
</protein>
<sequence length="142" mass="16388">MNFYPLYLPMAIIMLLTVLVWLYMYTKRLSYVMKHQIHADKLHAPEKVTELLPESVNAASNNLKNLFEMPVLFYITVLIAAQVPDYSIVSNIAAWSFVFFRVIHSVVHCINGRVMPRFICYVLSCIALFALMGNVFFQLFSS</sequence>
<proteinExistence type="predicted"/>
<keyword evidence="4 5" id="KW-0472">Membrane</keyword>
<reference evidence="6 7" key="1">
    <citation type="submission" date="2020-04" db="EMBL/GenBank/DDBJ databases">
        <title>Thalassotalea sp. M1531, isolated from the surface of marine red alga.</title>
        <authorList>
            <person name="Pang L."/>
            <person name="Lu D.-C."/>
        </authorList>
    </citation>
    <scope>NUCLEOTIDE SEQUENCE [LARGE SCALE GENOMIC DNA]</scope>
    <source>
        <strain evidence="6 7">M1531</strain>
    </source>
</reference>
<accession>A0A7Y0Q5H3</accession>
<organism evidence="6 7">
    <name type="scientific">Thalassotalea algicola</name>
    <dbReference type="NCBI Taxonomy" id="2716224"/>
    <lineage>
        <taxon>Bacteria</taxon>
        <taxon>Pseudomonadati</taxon>
        <taxon>Pseudomonadota</taxon>
        <taxon>Gammaproteobacteria</taxon>
        <taxon>Alteromonadales</taxon>
        <taxon>Colwelliaceae</taxon>
        <taxon>Thalassotalea</taxon>
    </lineage>
</organism>
<dbReference type="InterPro" id="IPR023352">
    <property type="entry name" value="MAPEG-like_dom_sf"/>
</dbReference>
<evidence type="ECO:0000256" key="4">
    <source>
        <dbReference type="ARBA" id="ARBA00023136"/>
    </source>
</evidence>
<dbReference type="EMBL" id="JABBXH010000001">
    <property type="protein sequence ID" value="NMP30318.1"/>
    <property type="molecule type" value="Genomic_DNA"/>
</dbReference>
<dbReference type="Proteomes" id="UP000568664">
    <property type="component" value="Unassembled WGS sequence"/>
</dbReference>
<dbReference type="Pfam" id="PF01124">
    <property type="entry name" value="MAPEG"/>
    <property type="match status" value="1"/>
</dbReference>
<dbReference type="Gene3D" id="1.20.120.550">
    <property type="entry name" value="Membrane associated eicosanoid/glutathione metabolism-like domain"/>
    <property type="match status" value="1"/>
</dbReference>
<dbReference type="GO" id="GO:0016020">
    <property type="term" value="C:membrane"/>
    <property type="evidence" value="ECO:0007669"/>
    <property type="project" value="UniProtKB-SubCell"/>
</dbReference>
<dbReference type="RefSeq" id="WP_169073640.1">
    <property type="nucleotide sequence ID" value="NZ_JABBXH010000001.1"/>
</dbReference>
<name>A0A7Y0Q5H3_9GAMM</name>
<dbReference type="AlphaFoldDB" id="A0A7Y0Q5H3"/>
<comment type="caution">
    <text evidence="6">The sequence shown here is derived from an EMBL/GenBank/DDBJ whole genome shotgun (WGS) entry which is preliminary data.</text>
</comment>
<evidence type="ECO:0000256" key="5">
    <source>
        <dbReference type="SAM" id="Phobius"/>
    </source>
</evidence>
<feature type="transmembrane region" description="Helical" evidence="5">
    <location>
        <begin position="6"/>
        <end position="25"/>
    </location>
</feature>
<dbReference type="InterPro" id="IPR001129">
    <property type="entry name" value="Membr-assoc_MAPEG"/>
</dbReference>
<keyword evidence="2 5" id="KW-0812">Transmembrane</keyword>
<dbReference type="SUPFAM" id="SSF161084">
    <property type="entry name" value="MAPEG domain-like"/>
    <property type="match status" value="1"/>
</dbReference>
<evidence type="ECO:0000256" key="3">
    <source>
        <dbReference type="ARBA" id="ARBA00022989"/>
    </source>
</evidence>
<keyword evidence="3 5" id="KW-1133">Transmembrane helix</keyword>
<gene>
    <name evidence="6" type="ORF">HII17_01985</name>
</gene>
<comment type="subcellular location">
    <subcellularLocation>
        <location evidence="1">Membrane</location>
    </subcellularLocation>
</comment>
<feature type="transmembrane region" description="Helical" evidence="5">
    <location>
        <begin position="119"/>
        <end position="140"/>
    </location>
</feature>
<evidence type="ECO:0000313" key="6">
    <source>
        <dbReference type="EMBL" id="NMP30318.1"/>
    </source>
</evidence>
<evidence type="ECO:0000256" key="2">
    <source>
        <dbReference type="ARBA" id="ARBA00022692"/>
    </source>
</evidence>